<gene>
    <name evidence="1" type="ORF">SAMN02745161_0138</name>
</gene>
<protein>
    <submittedName>
        <fullName evidence="1">Shikimate kinase</fullName>
    </submittedName>
</protein>
<proteinExistence type="predicted"/>
<dbReference type="AlphaFoldDB" id="A0A1N6DH29"/>
<keyword evidence="1" id="KW-0808">Transferase</keyword>
<dbReference type="STRING" id="1121457.SAMN02745161_0138"/>
<evidence type="ECO:0000313" key="2">
    <source>
        <dbReference type="Proteomes" id="UP000184694"/>
    </source>
</evidence>
<sequence length="176" mass="19523">MAVINGTDHFIQEKVEVVDASATMTFGKKTELDRFSTKNGIIFLIGFTGSKRHQLADILAAKLEMSIQAPEAISSVAELQKICEHSGSIVVVPQAAIRIDEVRNALREHGKVFYLMTELLHLAHNLGLDAEQGREQIGSDFIELEPQMLASLHFILHGWKEPEDLVENVLEPLGLL</sequence>
<dbReference type="Proteomes" id="UP000184694">
    <property type="component" value="Unassembled WGS sequence"/>
</dbReference>
<dbReference type="RefSeq" id="WP_074215046.1">
    <property type="nucleotide sequence ID" value="NZ_FSRG01000003.1"/>
</dbReference>
<keyword evidence="2" id="KW-1185">Reference proteome</keyword>
<keyword evidence="1" id="KW-0418">Kinase</keyword>
<dbReference type="EMBL" id="FSRG01000003">
    <property type="protein sequence ID" value="SIN70068.1"/>
    <property type="molecule type" value="Genomic_DNA"/>
</dbReference>
<organism evidence="1 2">
    <name type="scientific">Halodesulfovibrio marinisediminis DSM 17456</name>
    <dbReference type="NCBI Taxonomy" id="1121457"/>
    <lineage>
        <taxon>Bacteria</taxon>
        <taxon>Pseudomonadati</taxon>
        <taxon>Thermodesulfobacteriota</taxon>
        <taxon>Desulfovibrionia</taxon>
        <taxon>Desulfovibrionales</taxon>
        <taxon>Desulfovibrionaceae</taxon>
        <taxon>Halodesulfovibrio</taxon>
    </lineage>
</organism>
<evidence type="ECO:0000313" key="1">
    <source>
        <dbReference type="EMBL" id="SIN70068.1"/>
    </source>
</evidence>
<name>A0A1N6DH29_9BACT</name>
<accession>A0A1N6DH29</accession>
<dbReference type="GO" id="GO:0016301">
    <property type="term" value="F:kinase activity"/>
    <property type="evidence" value="ECO:0007669"/>
    <property type="project" value="UniProtKB-KW"/>
</dbReference>
<dbReference type="OrthoDB" id="5464855at2"/>
<reference evidence="2" key="1">
    <citation type="submission" date="2016-11" db="EMBL/GenBank/DDBJ databases">
        <authorList>
            <person name="Varghese N."/>
            <person name="Submissions S."/>
        </authorList>
    </citation>
    <scope>NUCLEOTIDE SEQUENCE [LARGE SCALE GENOMIC DNA]</scope>
    <source>
        <strain evidence="2">DSM 17456</strain>
    </source>
</reference>